<dbReference type="PANTHER" id="PTHR33198">
    <property type="entry name" value="ANK_REP_REGION DOMAIN-CONTAINING PROTEIN-RELATED"/>
    <property type="match status" value="1"/>
</dbReference>
<name>A0A8C6LL46_NOTFU</name>
<evidence type="ECO:0000313" key="1">
    <source>
        <dbReference type="Ensembl" id="ENSNFUP00015019286.1"/>
    </source>
</evidence>
<dbReference type="Proteomes" id="UP000694548">
    <property type="component" value="Chromosome sgr05"/>
</dbReference>
<sequence>MNRIGDKGQPWWSPTLTGNERFERFRVASNLDSSTDVNQVNTLVYCMGDEANDMLRGLDLMGAQRQRYDAVKLRFDRFFVPRKNVIYKWAKFNKRVQQPAEPVDAFIMALYALAENYEYSNLHDELLRDRLVVGLKDSSLSEKMQIDKDLTLAKAITMAKQLEEIKRQVRDPLSLSLSLCPWARHLTHIACWWWSEGPVAPVLGSLASVSAPQGSCGYIVVHPHQCVNVCVNG</sequence>
<dbReference type="PANTHER" id="PTHR33198:SF20">
    <property type="entry name" value="RETROTRANSPOSON GAG DOMAIN-CONTAINING PROTEIN"/>
    <property type="match status" value="1"/>
</dbReference>
<dbReference type="GeneTree" id="ENSGT00940000172633"/>
<proteinExistence type="predicted"/>
<dbReference type="Ensembl" id="ENSNFUT00015020192.1">
    <property type="protein sequence ID" value="ENSNFUP00015019286.1"/>
    <property type="gene ID" value="ENSNFUG00015009333.1"/>
</dbReference>
<dbReference type="AlphaFoldDB" id="A0A8C6LL46"/>
<evidence type="ECO:0000313" key="2">
    <source>
        <dbReference type="Proteomes" id="UP000694548"/>
    </source>
</evidence>
<keyword evidence="2" id="KW-1185">Reference proteome</keyword>
<reference evidence="1" key="1">
    <citation type="submission" date="2014-08" db="EMBL/GenBank/DDBJ databases">
        <authorList>
            <person name="Senf B."/>
            <person name="Petzold A."/>
            <person name="Downie B.R."/>
            <person name="Koch P."/>
            <person name="Platzer M."/>
        </authorList>
    </citation>
    <scope>NUCLEOTIDE SEQUENCE [LARGE SCALE GENOMIC DNA]</scope>
    <source>
        <strain evidence="1">GRZ</strain>
    </source>
</reference>
<accession>A0A8C6LL46</accession>
<protein>
    <submittedName>
        <fullName evidence="1">Uncharacterized protein</fullName>
    </submittedName>
</protein>
<reference evidence="1" key="3">
    <citation type="submission" date="2025-09" db="UniProtKB">
        <authorList>
            <consortium name="Ensembl"/>
        </authorList>
    </citation>
    <scope>IDENTIFICATION</scope>
</reference>
<reference evidence="1" key="2">
    <citation type="submission" date="2025-08" db="UniProtKB">
        <authorList>
            <consortium name="Ensembl"/>
        </authorList>
    </citation>
    <scope>IDENTIFICATION</scope>
</reference>
<organism evidence="1 2">
    <name type="scientific">Nothobranchius furzeri</name>
    <name type="common">Turquoise killifish</name>
    <dbReference type="NCBI Taxonomy" id="105023"/>
    <lineage>
        <taxon>Eukaryota</taxon>
        <taxon>Metazoa</taxon>
        <taxon>Chordata</taxon>
        <taxon>Craniata</taxon>
        <taxon>Vertebrata</taxon>
        <taxon>Euteleostomi</taxon>
        <taxon>Actinopterygii</taxon>
        <taxon>Neopterygii</taxon>
        <taxon>Teleostei</taxon>
        <taxon>Neoteleostei</taxon>
        <taxon>Acanthomorphata</taxon>
        <taxon>Ovalentaria</taxon>
        <taxon>Atherinomorphae</taxon>
        <taxon>Cyprinodontiformes</taxon>
        <taxon>Nothobranchiidae</taxon>
        <taxon>Nothobranchius</taxon>
    </lineage>
</organism>